<keyword evidence="2" id="KW-1185">Reference proteome</keyword>
<dbReference type="InterPro" id="IPR013321">
    <property type="entry name" value="Arc_rbn_hlx_hlx"/>
</dbReference>
<protein>
    <submittedName>
        <fullName evidence="1">RelB/DinJ family addiction module antitoxin</fullName>
    </submittedName>
</protein>
<evidence type="ECO:0000313" key="2">
    <source>
        <dbReference type="Proteomes" id="UP001220377"/>
    </source>
</evidence>
<dbReference type="Gene3D" id="1.10.1220.10">
    <property type="entry name" value="Met repressor-like"/>
    <property type="match status" value="1"/>
</dbReference>
<dbReference type="RefSeq" id="WP_274259992.1">
    <property type="nucleotide sequence ID" value="NZ_CP117884.1"/>
</dbReference>
<organism evidence="1 2">
    <name type="scientific">Lacticaseibacillus pabuli</name>
    <dbReference type="NCBI Taxonomy" id="3025672"/>
    <lineage>
        <taxon>Bacteria</taxon>
        <taxon>Bacillati</taxon>
        <taxon>Bacillota</taxon>
        <taxon>Bacilli</taxon>
        <taxon>Lactobacillales</taxon>
        <taxon>Lactobacillaceae</taxon>
        <taxon>Lacticaseibacillus</taxon>
    </lineage>
</organism>
<dbReference type="EMBL" id="CP117884">
    <property type="protein sequence ID" value="WDF82498.1"/>
    <property type="molecule type" value="Genomic_DNA"/>
</dbReference>
<evidence type="ECO:0000313" key="1">
    <source>
        <dbReference type="EMBL" id="WDF82498.1"/>
    </source>
</evidence>
<name>A0ABY7WQN2_9LACO</name>
<dbReference type="Proteomes" id="UP001220377">
    <property type="component" value="Chromosome"/>
</dbReference>
<proteinExistence type="predicted"/>
<gene>
    <name evidence="1" type="ORF">PQ472_11475</name>
</gene>
<accession>A0ABY7WQN2</accession>
<reference evidence="1 2" key="1">
    <citation type="submission" date="2023-02" db="EMBL/GenBank/DDBJ databases">
        <title>Genome sequence of Lacticaseibacillus sp. KACC 23028.</title>
        <authorList>
            <person name="Kim S."/>
            <person name="Heo J."/>
            <person name="Kwon S.-W."/>
        </authorList>
    </citation>
    <scope>NUCLEOTIDE SEQUENCE [LARGE SCALE GENOMIC DNA]</scope>
    <source>
        <strain evidence="1 2">KACC 23028</strain>
    </source>
</reference>
<sequence length="94" mass="10477">MDKPQKKLQVIVDAKTDKQVRIILNQLGLNPSVVIGALWKRIAAEGGIPFSLMLTNRELANDELSEAVFDSTVPIMATKETTRDYLLNGDDDDY</sequence>